<dbReference type="OrthoDB" id="9805728at2"/>
<evidence type="ECO:0000313" key="3">
    <source>
        <dbReference type="EMBL" id="TKB04122.1"/>
    </source>
</evidence>
<dbReference type="Proteomes" id="UP000305471">
    <property type="component" value="Unassembled WGS sequence"/>
</dbReference>
<accession>A0A4U0ZPC7</accession>
<protein>
    <submittedName>
        <fullName evidence="3">MBL fold metallo-hydrolase</fullName>
    </submittedName>
</protein>
<dbReference type="EMBL" id="SWCO01000002">
    <property type="protein sequence ID" value="TKB04122.1"/>
    <property type="molecule type" value="Genomic_DNA"/>
</dbReference>
<dbReference type="GO" id="GO:0005737">
    <property type="term" value="C:cytoplasm"/>
    <property type="evidence" value="ECO:0007669"/>
    <property type="project" value="TreeGrafter"/>
</dbReference>
<evidence type="ECO:0000256" key="1">
    <source>
        <dbReference type="SAM" id="SignalP"/>
    </source>
</evidence>
<reference evidence="3 4" key="1">
    <citation type="submission" date="2019-04" db="EMBL/GenBank/DDBJ databases">
        <title>Alteromonas portus sp. nov., an alginate lyase-excreting marine bacterium.</title>
        <authorList>
            <person name="Huang H."/>
            <person name="Mo K."/>
            <person name="Bao S."/>
        </authorList>
    </citation>
    <scope>NUCLEOTIDE SEQUENCE [LARGE SCALE GENOMIC DNA]</scope>
    <source>
        <strain evidence="3 4">HB161718</strain>
    </source>
</reference>
<dbReference type="InterPro" id="IPR001279">
    <property type="entry name" value="Metallo-B-lactamas"/>
</dbReference>
<proteinExistence type="predicted"/>
<dbReference type="Gene3D" id="3.60.15.10">
    <property type="entry name" value="Ribonuclease Z/Hydroxyacylglutathione hydrolase-like"/>
    <property type="match status" value="1"/>
</dbReference>
<dbReference type="InterPro" id="IPR036866">
    <property type="entry name" value="RibonucZ/Hydroxyglut_hydro"/>
</dbReference>
<dbReference type="GO" id="GO:0016787">
    <property type="term" value="F:hydrolase activity"/>
    <property type="evidence" value="ECO:0007669"/>
    <property type="project" value="UniProtKB-KW"/>
</dbReference>
<keyword evidence="1" id="KW-0732">Signal</keyword>
<organism evidence="3 4">
    <name type="scientific">Alteromonas portus</name>
    <dbReference type="NCBI Taxonomy" id="2565549"/>
    <lineage>
        <taxon>Bacteria</taxon>
        <taxon>Pseudomonadati</taxon>
        <taxon>Pseudomonadota</taxon>
        <taxon>Gammaproteobacteria</taxon>
        <taxon>Alteromonadales</taxon>
        <taxon>Alteromonadaceae</taxon>
        <taxon>Alteromonas/Salinimonas group</taxon>
        <taxon>Alteromonas</taxon>
    </lineage>
</organism>
<dbReference type="Pfam" id="PF12706">
    <property type="entry name" value="Lactamase_B_2"/>
    <property type="match status" value="1"/>
</dbReference>
<gene>
    <name evidence="3" type="ORF">E5672_04765</name>
</gene>
<name>A0A4U0ZPC7_9ALTE</name>
<evidence type="ECO:0000259" key="2">
    <source>
        <dbReference type="Pfam" id="PF12706"/>
    </source>
</evidence>
<keyword evidence="3" id="KW-0378">Hydrolase</keyword>
<dbReference type="PANTHER" id="PTHR15032">
    <property type="entry name" value="N-ACYL-PHOSPHATIDYLETHANOLAMINE-HYDROLYZING PHOSPHOLIPASE D"/>
    <property type="match status" value="1"/>
</dbReference>
<sequence length="355" mass="40107">MPVFNRTRFLVGVLFMTSFCGSSNSLAASASQPEKFTNTHIEYKTTWRDMWKVTKAYFRDNRDAATPTFDIPVSTLTPQMLDAVAEDSVIKLGHSTTLLKLSERYILIDPVFSERASPVQWMGPKRFHQAPISLEDLPKLDAVIISHDHYDHLDKGSIEILKNKVDVFITPLKVGNHLRDWGVDASKIVELNWWQSTKVNGIEIVATPSQHFSGRGLFDRDETLWASWVMKSSNTNIFYSGDSGYFDGFKTVGEKYGPFNLSMIETGAYNELWSDIHMLPEESLQAHIDVQASVMMPVHNSTFDLALHNWNEPLIKITDLANAKGVPTSIPIFGEIVPIKSAGEAPNKTWWLDER</sequence>
<dbReference type="AlphaFoldDB" id="A0A4U0ZPC7"/>
<comment type="caution">
    <text evidence="3">The sequence shown here is derived from an EMBL/GenBank/DDBJ whole genome shotgun (WGS) entry which is preliminary data.</text>
</comment>
<evidence type="ECO:0000313" key="4">
    <source>
        <dbReference type="Proteomes" id="UP000305471"/>
    </source>
</evidence>
<feature type="domain" description="Metallo-beta-lactamase" evidence="2">
    <location>
        <begin position="104"/>
        <end position="299"/>
    </location>
</feature>
<keyword evidence="4" id="KW-1185">Reference proteome</keyword>
<dbReference type="PANTHER" id="PTHR15032:SF4">
    <property type="entry name" value="N-ACYL-PHOSPHATIDYLETHANOLAMINE-HYDROLYZING PHOSPHOLIPASE D"/>
    <property type="match status" value="1"/>
</dbReference>
<dbReference type="SUPFAM" id="SSF56281">
    <property type="entry name" value="Metallo-hydrolase/oxidoreductase"/>
    <property type="match status" value="1"/>
</dbReference>
<feature type="chain" id="PRO_5020526524" evidence="1">
    <location>
        <begin position="28"/>
        <end position="355"/>
    </location>
</feature>
<feature type="signal peptide" evidence="1">
    <location>
        <begin position="1"/>
        <end position="27"/>
    </location>
</feature>